<keyword evidence="2" id="KW-1185">Reference proteome</keyword>
<proteinExistence type="predicted"/>
<dbReference type="EMBL" id="CP002345">
    <property type="protein sequence ID" value="ADQ78438.1"/>
    <property type="molecule type" value="Genomic_DNA"/>
</dbReference>
<reference key="1">
    <citation type="submission" date="2010-11" db="EMBL/GenBank/DDBJ databases">
        <title>The complete genome of Paludibacter propionicigenes DSM 17365.</title>
        <authorList>
            <consortium name="US DOE Joint Genome Institute (JGI-PGF)"/>
            <person name="Lucas S."/>
            <person name="Copeland A."/>
            <person name="Lapidus A."/>
            <person name="Bruce D."/>
            <person name="Goodwin L."/>
            <person name="Pitluck S."/>
            <person name="Kyrpides N."/>
            <person name="Mavromatis K."/>
            <person name="Ivanova N."/>
            <person name="Munk A.C."/>
            <person name="Brettin T."/>
            <person name="Detter J.C."/>
            <person name="Han C."/>
            <person name="Tapia R."/>
            <person name="Land M."/>
            <person name="Hauser L."/>
            <person name="Markowitz V."/>
            <person name="Cheng J.-F."/>
            <person name="Hugenholtz P."/>
            <person name="Woyke T."/>
            <person name="Wu D."/>
            <person name="Gronow S."/>
            <person name="Wellnitz S."/>
            <person name="Brambilla E."/>
            <person name="Klenk H.-P."/>
            <person name="Eisen J.A."/>
        </authorList>
    </citation>
    <scope>NUCLEOTIDE SEQUENCE</scope>
    <source>
        <strain>WB4</strain>
    </source>
</reference>
<reference evidence="1 2" key="2">
    <citation type="journal article" date="2011" name="Stand. Genomic Sci.">
        <title>Complete genome sequence of Paludibacter propionicigenes type strain (WB4).</title>
        <authorList>
            <person name="Gronow S."/>
            <person name="Munk C."/>
            <person name="Lapidus A."/>
            <person name="Nolan M."/>
            <person name="Lucas S."/>
            <person name="Hammon N."/>
            <person name="Deshpande S."/>
            <person name="Cheng J.F."/>
            <person name="Tapia R."/>
            <person name="Han C."/>
            <person name="Goodwin L."/>
            <person name="Pitluck S."/>
            <person name="Liolios K."/>
            <person name="Ivanova N."/>
            <person name="Mavromatis K."/>
            <person name="Mikhailova N."/>
            <person name="Pati A."/>
            <person name="Chen A."/>
            <person name="Palaniappan K."/>
            <person name="Land M."/>
            <person name="Hauser L."/>
            <person name="Chang Y.J."/>
            <person name="Jeffries C.D."/>
            <person name="Brambilla E."/>
            <person name="Rohde M."/>
            <person name="Goker M."/>
            <person name="Detter J.C."/>
            <person name="Woyke T."/>
            <person name="Bristow J."/>
            <person name="Eisen J.A."/>
            <person name="Markowitz V."/>
            <person name="Hugenholtz P."/>
            <person name="Kyrpides N.C."/>
            <person name="Klenk H.P."/>
        </authorList>
    </citation>
    <scope>NUCLEOTIDE SEQUENCE [LARGE SCALE GENOMIC DNA]</scope>
    <source>
        <strain evidence="2">DSM 17365 / JCM 13257 / WB4</strain>
    </source>
</reference>
<protein>
    <submittedName>
        <fullName evidence="1">Uncharacterized protein</fullName>
    </submittedName>
</protein>
<sequence>MNKKHQQHTCILFSFVLLDESKTERFNGYDYFFSNVEKDMLIKGNNYYNKSCFI</sequence>
<accession>E4T157</accession>
<dbReference type="KEGG" id="ppn:Palpr_0276"/>
<name>E4T157_PALPW</name>
<gene>
    <name evidence="1" type="ordered locus">Palpr_0276</name>
</gene>
<organism evidence="1 2">
    <name type="scientific">Paludibacter propionicigenes (strain DSM 17365 / JCM 13257 / WB4)</name>
    <dbReference type="NCBI Taxonomy" id="694427"/>
    <lineage>
        <taxon>Bacteria</taxon>
        <taxon>Pseudomonadati</taxon>
        <taxon>Bacteroidota</taxon>
        <taxon>Bacteroidia</taxon>
        <taxon>Bacteroidales</taxon>
        <taxon>Paludibacteraceae</taxon>
        <taxon>Paludibacter</taxon>
    </lineage>
</organism>
<dbReference type="AlphaFoldDB" id="E4T157"/>
<evidence type="ECO:0000313" key="2">
    <source>
        <dbReference type="Proteomes" id="UP000008718"/>
    </source>
</evidence>
<evidence type="ECO:0000313" key="1">
    <source>
        <dbReference type="EMBL" id="ADQ78438.1"/>
    </source>
</evidence>
<dbReference type="HOGENOM" id="CLU_3046149_0_0_10"/>
<dbReference type="Proteomes" id="UP000008718">
    <property type="component" value="Chromosome"/>
</dbReference>